<feature type="domain" description="Retroviral polymerase SH3-like" evidence="4">
    <location>
        <begin position="379"/>
        <end position="441"/>
    </location>
</feature>
<dbReference type="Pfam" id="PF25597">
    <property type="entry name" value="SH3_retrovirus"/>
    <property type="match status" value="1"/>
</dbReference>
<dbReference type="InterPro" id="IPR054722">
    <property type="entry name" value="PolX-like_BBD"/>
</dbReference>
<feature type="compositionally biased region" description="Basic and acidic residues" evidence="1">
    <location>
        <begin position="479"/>
        <end position="489"/>
    </location>
</feature>
<evidence type="ECO:0000259" key="4">
    <source>
        <dbReference type="Pfam" id="PF25597"/>
    </source>
</evidence>
<evidence type="ECO:0000259" key="2">
    <source>
        <dbReference type="Pfam" id="PF13976"/>
    </source>
</evidence>
<dbReference type="EMBL" id="AY484588">
    <property type="protein sequence ID" value="AAR96002.1"/>
    <property type="molecule type" value="Genomic_DNA"/>
</dbReference>
<feature type="region of interest" description="Disordered" evidence="1">
    <location>
        <begin position="440"/>
        <end position="521"/>
    </location>
</feature>
<sequence>MRNYNGNDRLAGGVRTGEGPPRLGNSGGDPSSLEQDGKKRKKRDDHFEGIDLLGLVNLKFKDGDNIVKHISLFQSLANKLVAMKMNIDDEIQGLLLLSSLSESWETFVVTICNSTLEGTLTIDMVKDSLLNEDARRKEQGESSFGAFVTEKQERRGRSHSRNPYSYRGRSKSRRDIKCFHCNKPGHMKKESQDNNWAIDSCVLFHVTSHGDFFRSYTVGDFGNVRMGNNGTYKIMGIGDICLETSIGSKLILKDVRYVPNICLNLISTSRLNDEDFAHYFDESKWKLTKGSLIMARGNKLNSFYVLEAKLHKGEINAIQKGESIDLWHKRLGHISEKELQTLARKQFLPELRVPLKGDVQERVWRGKDISYNHLRVFGCKAFVHIPKDERSKLDNKAKACIFLGYGHEEFGYRLWDPVNKKIIRSRDVVFLEDQLFDDVYDDHGGDEQEDHGENVSDDTPTVDDIEPTEQAPPSPVEIPLRRSTRERQPSTRYPPHEYVMLTNEGESETYQEAILHEHKNE</sequence>
<gene>
    <name evidence="5" type="primary">G9-pp3</name>
</gene>
<accession>Q6RZV5</accession>
<protein>
    <submittedName>
        <fullName evidence="5">Retrotransposon-like protein</fullName>
    </submittedName>
</protein>
<dbReference type="InterPro" id="IPR025724">
    <property type="entry name" value="GAG-pre-integrase_dom"/>
</dbReference>
<name>Q6RZV5_MUSAC</name>
<dbReference type="InterPro" id="IPR057670">
    <property type="entry name" value="SH3_retrovirus"/>
</dbReference>
<feature type="region of interest" description="Disordered" evidence="1">
    <location>
        <begin position="1"/>
        <end position="42"/>
    </location>
</feature>
<dbReference type="PANTHER" id="PTHR47592">
    <property type="entry name" value="PBF68 PROTEIN"/>
    <property type="match status" value="1"/>
</dbReference>
<reference evidence="5" key="1">
    <citation type="journal article" date="2004" name="Theor. Appl. Genet.">
        <title>Gene content and density in banana ( Musa acuminata) as revealed by genomic sequencing of BAC clones.</title>
        <authorList>
            <person name="Aert R."/>
            <person name="Sagi L."/>
            <person name="Volckaert G."/>
        </authorList>
    </citation>
    <scope>NUCLEOTIDE SEQUENCE</scope>
</reference>
<organism evidence="5">
    <name type="scientific">Musa acuminata</name>
    <name type="common">Banana</name>
    <name type="synonym">Musa cavendishii</name>
    <dbReference type="NCBI Taxonomy" id="4641"/>
    <lineage>
        <taxon>Eukaryota</taxon>
        <taxon>Viridiplantae</taxon>
        <taxon>Streptophyta</taxon>
        <taxon>Embryophyta</taxon>
        <taxon>Tracheophyta</taxon>
        <taxon>Spermatophyta</taxon>
        <taxon>Magnoliopsida</taxon>
        <taxon>Liliopsida</taxon>
        <taxon>Zingiberales</taxon>
        <taxon>Musaceae</taxon>
        <taxon>Musa</taxon>
    </lineage>
</organism>
<evidence type="ECO:0000256" key="1">
    <source>
        <dbReference type="SAM" id="MobiDB-lite"/>
    </source>
</evidence>
<dbReference type="Pfam" id="PF14223">
    <property type="entry name" value="Retrotran_gag_2"/>
    <property type="match status" value="1"/>
</dbReference>
<dbReference type="Pfam" id="PF13976">
    <property type="entry name" value="gag_pre-integrs"/>
    <property type="match status" value="1"/>
</dbReference>
<feature type="domain" description="GAG-pre-integrase" evidence="2">
    <location>
        <begin position="304"/>
        <end position="352"/>
    </location>
</feature>
<feature type="region of interest" description="Disordered" evidence="1">
    <location>
        <begin position="141"/>
        <end position="169"/>
    </location>
</feature>
<dbReference type="Pfam" id="PF22936">
    <property type="entry name" value="Pol_BBD"/>
    <property type="match status" value="1"/>
</dbReference>
<feature type="domain" description="Retrovirus-related Pol polyprotein from transposon TNT 1-94-like beta-barrel" evidence="3">
    <location>
        <begin position="196"/>
        <end position="275"/>
    </location>
</feature>
<dbReference type="AlphaFoldDB" id="Q6RZV5"/>
<feature type="compositionally biased region" description="Basic and acidic residues" evidence="1">
    <location>
        <begin position="441"/>
        <end position="454"/>
    </location>
</feature>
<dbReference type="SUPFAM" id="SSF57756">
    <property type="entry name" value="Retrovirus zinc finger-like domains"/>
    <property type="match status" value="1"/>
</dbReference>
<dbReference type="GO" id="GO:0008270">
    <property type="term" value="F:zinc ion binding"/>
    <property type="evidence" value="ECO:0007669"/>
    <property type="project" value="InterPro"/>
</dbReference>
<dbReference type="InterPro" id="IPR036875">
    <property type="entry name" value="Znf_CCHC_sf"/>
</dbReference>
<evidence type="ECO:0000313" key="5">
    <source>
        <dbReference type="EMBL" id="AAR96002.1"/>
    </source>
</evidence>
<dbReference type="GO" id="GO:0003676">
    <property type="term" value="F:nucleic acid binding"/>
    <property type="evidence" value="ECO:0007669"/>
    <property type="project" value="InterPro"/>
</dbReference>
<evidence type="ECO:0000259" key="3">
    <source>
        <dbReference type="Pfam" id="PF22936"/>
    </source>
</evidence>
<dbReference type="PANTHER" id="PTHR47592:SF31">
    <property type="entry name" value="ZINC FINGER, CCHC-TYPE-RELATED"/>
    <property type="match status" value="1"/>
</dbReference>
<proteinExistence type="predicted"/>